<evidence type="ECO:0000313" key="14">
    <source>
        <dbReference type="EMBL" id="SHE74461.1"/>
    </source>
</evidence>
<dbReference type="InterPro" id="IPR020449">
    <property type="entry name" value="Tscrpt_reg_AraC-type_HTH"/>
</dbReference>
<dbReference type="Pfam" id="PF17853">
    <property type="entry name" value="GGDEF_2"/>
    <property type="match status" value="1"/>
</dbReference>
<dbReference type="PROSITE" id="PS00041">
    <property type="entry name" value="HTH_ARAC_FAMILY_1"/>
    <property type="match status" value="1"/>
</dbReference>
<evidence type="ECO:0000256" key="8">
    <source>
        <dbReference type="ARBA" id="ARBA00023163"/>
    </source>
</evidence>
<dbReference type="EMBL" id="FQVI01000005">
    <property type="protein sequence ID" value="SHE74461.1"/>
    <property type="molecule type" value="Genomic_DNA"/>
</dbReference>
<comment type="function">
    <text evidence="9">May play the central regulatory role in sporulation. It may be an element of the effector pathway responsible for the activation of sporulation genes in response to nutritional stress. Spo0A may act in concert with spo0H (a sigma factor) to control the expression of some genes that are critical to the sporulation process.</text>
</comment>
<feature type="domain" description="Response regulatory" evidence="13">
    <location>
        <begin position="3"/>
        <end position="120"/>
    </location>
</feature>
<keyword evidence="3" id="KW-0963">Cytoplasm</keyword>
<evidence type="ECO:0000256" key="6">
    <source>
        <dbReference type="ARBA" id="ARBA00023015"/>
    </source>
</evidence>
<keyword evidence="7" id="KW-0238">DNA-binding</keyword>
<dbReference type="SUPFAM" id="SSF52172">
    <property type="entry name" value="CheY-like"/>
    <property type="match status" value="1"/>
</dbReference>
<keyword evidence="11" id="KW-0175">Coiled coil</keyword>
<evidence type="ECO:0000256" key="7">
    <source>
        <dbReference type="ARBA" id="ARBA00023125"/>
    </source>
</evidence>
<dbReference type="GO" id="GO:0000160">
    <property type="term" value="P:phosphorelay signal transduction system"/>
    <property type="evidence" value="ECO:0007669"/>
    <property type="project" value="UniProtKB-KW"/>
</dbReference>
<sequence length="541" mass="61752">MFKVIIVDDEMLIRKRIRLGFDWNALGYEVEDDVGSGGEALRLITERAYDLAIVDIAMPGMNGIELVKRLREENLPIHIIFLTGHSDFAYAQQAIKYGVYDYILKPVNEEEFTRMLEKLRDKLVEEKREHKLLENLSLGQSDARLIMEAKFFSDIFQYGIQEEIADEIAVQAGEAGVDTDAEYTLSVFRIQLYTQESLPLLEQSQKIYEAGRRVMDKGEGFTVLFDLFNNYCILFKEWSVRDSREGVKGVMEQVRKLLEQKLETVIRCGISSRKKGIRQLVNAYTEAVCALNNTKAFREKTMGYEDVDKRGDSHYRVSSAKIKEVQNCVGKNDPMGCERMIRMIFDEMIGRQCNYECISMNANRLLLGISEACIASGLEIRRFMGEYKSLEAAFEYLMTLGEIKEWFCGMVKALIESKSTQAAAGKNMPIVGKACEYMQRHCSDIELTQAEVAEQVGVTPAYLSGIFKKAMGVTMMQYLSMVRLEKARELLLGKEIEVREAAALAGYSDEYYFSRCFKKYYGVSPSQVKHLKTRNSESSTT</sequence>
<dbReference type="Proteomes" id="UP000184245">
    <property type="component" value="Unassembled WGS sequence"/>
</dbReference>
<evidence type="ECO:0000256" key="1">
    <source>
        <dbReference type="ARBA" id="ARBA00004496"/>
    </source>
</evidence>
<dbReference type="Pfam" id="PF12833">
    <property type="entry name" value="HTH_18"/>
    <property type="match status" value="1"/>
</dbReference>
<dbReference type="STRING" id="1122155.SAMN02745158_01413"/>
<dbReference type="PRINTS" id="PR00032">
    <property type="entry name" value="HTHARAC"/>
</dbReference>
<keyword evidence="4 10" id="KW-0597">Phosphoprotein</keyword>
<evidence type="ECO:0000256" key="5">
    <source>
        <dbReference type="ARBA" id="ARBA00023012"/>
    </source>
</evidence>
<dbReference type="AlphaFoldDB" id="A0A1M4VZN2"/>
<dbReference type="PANTHER" id="PTHR42713:SF3">
    <property type="entry name" value="TRANSCRIPTIONAL REGULATORY PROTEIN HPTR"/>
    <property type="match status" value="1"/>
</dbReference>
<dbReference type="InterPro" id="IPR011006">
    <property type="entry name" value="CheY-like_superfamily"/>
</dbReference>
<evidence type="ECO:0000259" key="12">
    <source>
        <dbReference type="PROSITE" id="PS01124"/>
    </source>
</evidence>
<dbReference type="InterPro" id="IPR041522">
    <property type="entry name" value="CdaR_GGDEF"/>
</dbReference>
<organism evidence="14 15">
    <name type="scientific">Lactonifactor longoviformis DSM 17459</name>
    <dbReference type="NCBI Taxonomy" id="1122155"/>
    <lineage>
        <taxon>Bacteria</taxon>
        <taxon>Bacillati</taxon>
        <taxon>Bacillota</taxon>
        <taxon>Clostridia</taxon>
        <taxon>Eubacteriales</taxon>
        <taxon>Clostridiaceae</taxon>
        <taxon>Lactonifactor</taxon>
    </lineage>
</organism>
<dbReference type="Gene3D" id="1.10.10.60">
    <property type="entry name" value="Homeodomain-like"/>
    <property type="match status" value="2"/>
</dbReference>
<dbReference type="OrthoDB" id="384217at2"/>
<dbReference type="GO" id="GO:0005737">
    <property type="term" value="C:cytoplasm"/>
    <property type="evidence" value="ECO:0007669"/>
    <property type="project" value="UniProtKB-SubCell"/>
</dbReference>
<dbReference type="Gene3D" id="3.40.50.2300">
    <property type="match status" value="1"/>
</dbReference>
<protein>
    <recommendedName>
        <fullName evidence="2">Stage 0 sporulation protein A homolog</fullName>
    </recommendedName>
</protein>
<dbReference type="CDD" id="cd17536">
    <property type="entry name" value="REC_YesN-like"/>
    <property type="match status" value="1"/>
</dbReference>
<evidence type="ECO:0000256" key="2">
    <source>
        <dbReference type="ARBA" id="ARBA00018672"/>
    </source>
</evidence>
<feature type="coiled-coil region" evidence="11">
    <location>
        <begin position="109"/>
        <end position="136"/>
    </location>
</feature>
<dbReference type="InterPro" id="IPR051552">
    <property type="entry name" value="HptR"/>
</dbReference>
<gene>
    <name evidence="14" type="ORF">SAMN02745158_01413</name>
</gene>
<dbReference type="PROSITE" id="PS50110">
    <property type="entry name" value="RESPONSE_REGULATORY"/>
    <property type="match status" value="1"/>
</dbReference>
<keyword evidence="15" id="KW-1185">Reference proteome</keyword>
<evidence type="ECO:0000313" key="15">
    <source>
        <dbReference type="Proteomes" id="UP000184245"/>
    </source>
</evidence>
<dbReference type="GO" id="GO:0043565">
    <property type="term" value="F:sequence-specific DNA binding"/>
    <property type="evidence" value="ECO:0007669"/>
    <property type="project" value="InterPro"/>
</dbReference>
<dbReference type="Pfam" id="PF00072">
    <property type="entry name" value="Response_reg"/>
    <property type="match status" value="1"/>
</dbReference>
<reference evidence="14 15" key="1">
    <citation type="submission" date="2016-11" db="EMBL/GenBank/DDBJ databases">
        <authorList>
            <person name="Jaros S."/>
            <person name="Januszkiewicz K."/>
            <person name="Wedrychowicz H."/>
        </authorList>
    </citation>
    <scope>NUCLEOTIDE SEQUENCE [LARGE SCALE GENOMIC DNA]</scope>
    <source>
        <strain evidence="14 15">DSM 17459</strain>
    </source>
</reference>
<evidence type="ECO:0000259" key="13">
    <source>
        <dbReference type="PROSITE" id="PS50110"/>
    </source>
</evidence>
<comment type="subcellular location">
    <subcellularLocation>
        <location evidence="1">Cytoplasm</location>
    </subcellularLocation>
</comment>
<evidence type="ECO:0000256" key="9">
    <source>
        <dbReference type="ARBA" id="ARBA00024867"/>
    </source>
</evidence>
<keyword evidence="8" id="KW-0804">Transcription</keyword>
<accession>A0A1M4VZN2</accession>
<dbReference type="InterPro" id="IPR009057">
    <property type="entry name" value="Homeodomain-like_sf"/>
</dbReference>
<dbReference type="PROSITE" id="PS01124">
    <property type="entry name" value="HTH_ARAC_FAMILY_2"/>
    <property type="match status" value="1"/>
</dbReference>
<evidence type="ECO:0000256" key="3">
    <source>
        <dbReference type="ARBA" id="ARBA00022490"/>
    </source>
</evidence>
<feature type="modified residue" description="4-aspartylphosphate" evidence="10">
    <location>
        <position position="55"/>
    </location>
</feature>
<evidence type="ECO:0000256" key="4">
    <source>
        <dbReference type="ARBA" id="ARBA00022553"/>
    </source>
</evidence>
<feature type="domain" description="HTH araC/xylS-type" evidence="12">
    <location>
        <begin position="432"/>
        <end position="531"/>
    </location>
</feature>
<proteinExistence type="predicted"/>
<dbReference type="SMART" id="SM00342">
    <property type="entry name" value="HTH_ARAC"/>
    <property type="match status" value="1"/>
</dbReference>
<dbReference type="SUPFAM" id="SSF46689">
    <property type="entry name" value="Homeodomain-like"/>
    <property type="match status" value="2"/>
</dbReference>
<evidence type="ECO:0000256" key="10">
    <source>
        <dbReference type="PROSITE-ProRule" id="PRU00169"/>
    </source>
</evidence>
<keyword evidence="5" id="KW-0902">Two-component regulatory system</keyword>
<dbReference type="PANTHER" id="PTHR42713">
    <property type="entry name" value="HISTIDINE KINASE-RELATED"/>
    <property type="match status" value="1"/>
</dbReference>
<dbReference type="InterPro" id="IPR001789">
    <property type="entry name" value="Sig_transdc_resp-reg_receiver"/>
</dbReference>
<dbReference type="InterPro" id="IPR018062">
    <property type="entry name" value="HTH_AraC-typ_CS"/>
</dbReference>
<dbReference type="InterPro" id="IPR018060">
    <property type="entry name" value="HTH_AraC"/>
</dbReference>
<evidence type="ECO:0000256" key="11">
    <source>
        <dbReference type="SAM" id="Coils"/>
    </source>
</evidence>
<name>A0A1M4VZN2_9CLOT</name>
<dbReference type="GO" id="GO:0003700">
    <property type="term" value="F:DNA-binding transcription factor activity"/>
    <property type="evidence" value="ECO:0007669"/>
    <property type="project" value="InterPro"/>
</dbReference>
<keyword evidence="6" id="KW-0805">Transcription regulation</keyword>
<dbReference type="SMART" id="SM00448">
    <property type="entry name" value="REC"/>
    <property type="match status" value="1"/>
</dbReference>